<dbReference type="EMBL" id="WPOC01000021">
    <property type="protein sequence ID" value="MVN15978.1"/>
    <property type="molecule type" value="Genomic_DNA"/>
</dbReference>
<evidence type="ECO:0000313" key="3">
    <source>
        <dbReference type="Proteomes" id="UP000468327"/>
    </source>
</evidence>
<name>A0A6N8IJG0_9ACTN</name>
<feature type="transmembrane region" description="Helical" evidence="1">
    <location>
        <begin position="29"/>
        <end position="52"/>
    </location>
</feature>
<feature type="transmembrane region" description="Helical" evidence="1">
    <location>
        <begin position="95"/>
        <end position="113"/>
    </location>
</feature>
<keyword evidence="3" id="KW-1185">Reference proteome</keyword>
<feature type="transmembrane region" description="Helical" evidence="1">
    <location>
        <begin position="72"/>
        <end position="88"/>
    </location>
</feature>
<organism evidence="2 3">
    <name type="scientific">Gordonibacter urolithinfaciens</name>
    <dbReference type="NCBI Taxonomy" id="1335613"/>
    <lineage>
        <taxon>Bacteria</taxon>
        <taxon>Bacillati</taxon>
        <taxon>Actinomycetota</taxon>
        <taxon>Coriobacteriia</taxon>
        <taxon>Eggerthellales</taxon>
        <taxon>Eggerthellaceae</taxon>
        <taxon>Gordonibacter</taxon>
    </lineage>
</organism>
<accession>A0A6N8IJG0</accession>
<gene>
    <name evidence="2" type="ORF">GO738_11620</name>
</gene>
<reference evidence="2 3" key="1">
    <citation type="submission" date="2019-11" db="EMBL/GenBank/DDBJ databases">
        <title>Whole genome shotgun sequencing (WGS) data from Adlercreutzia equolifaciens ResAG-91, Eggerthella lenta MRI-F36, MRI-F37, MRI-F40, ResAG-49, ResAG-88, ResAG-121, ResAG-145, and Gordonibacter sp. ResAG-5, ResAG-26, ResAG-43, ResAG-50, ResAG-59.</title>
        <authorList>
            <person name="Stoll D.A."/>
            <person name="Danylec N."/>
            <person name="Franz C.M.A.P."/>
            <person name="Huch M."/>
        </authorList>
    </citation>
    <scope>NUCLEOTIDE SEQUENCE [LARGE SCALE GENOMIC DNA]</scope>
    <source>
        <strain evidence="2 3">ResAG-59</strain>
    </source>
</reference>
<feature type="transmembrane region" description="Helical" evidence="1">
    <location>
        <begin position="436"/>
        <end position="455"/>
    </location>
</feature>
<keyword evidence="1" id="KW-1133">Transmembrane helix</keyword>
<protein>
    <recommendedName>
        <fullName evidence="4">Oligosaccharide repeat unit polymerase</fullName>
    </recommendedName>
</protein>
<feature type="transmembrane region" description="Helical" evidence="1">
    <location>
        <begin position="252"/>
        <end position="268"/>
    </location>
</feature>
<dbReference type="AlphaFoldDB" id="A0A6N8IJG0"/>
<comment type="caution">
    <text evidence="2">The sequence shown here is derived from an EMBL/GenBank/DDBJ whole genome shotgun (WGS) entry which is preliminary data.</text>
</comment>
<proteinExistence type="predicted"/>
<evidence type="ECO:0000256" key="1">
    <source>
        <dbReference type="SAM" id="Phobius"/>
    </source>
</evidence>
<evidence type="ECO:0008006" key="4">
    <source>
        <dbReference type="Google" id="ProtNLM"/>
    </source>
</evidence>
<feature type="transmembrane region" description="Helical" evidence="1">
    <location>
        <begin position="412"/>
        <end position="430"/>
    </location>
</feature>
<evidence type="ECO:0000313" key="2">
    <source>
        <dbReference type="EMBL" id="MVN15978.1"/>
    </source>
</evidence>
<dbReference type="RefSeq" id="WP_157006179.1">
    <property type="nucleotide sequence ID" value="NZ_NFJN01000031.1"/>
</dbReference>
<dbReference type="Proteomes" id="UP000468327">
    <property type="component" value="Unassembled WGS sequence"/>
</dbReference>
<sequence>MKYLPENSTNSKNLNKVNHLSSETRQSWFVSKVVVALSVEALYVALVIAFLGKLQAFAYQPAYVAHIDWEKAVAAGIIVLIWAFFVPTKSKPSNWFLSAIYLVMIVPRFCVLACRGEDWLYPLICLALFSIALLVNSFMRDIQAPQLFKGRRDVLTLSYVTIAVVAILYIVVILYYLGTQGMPSLAALDFDNVYEIRANQGGSSFVNFMKTLTGAYLTPLILAYCLSVRKYKPAILLSLCEMMMFLWSANKMWLFIILLIWVAHLCFAKKKMTISLFAVITAVVVSSVSILASAMNSEALDWAFSLLIRRTLIIPSILGFDYFDFFASHPPVLFEGTVLSVLTPLSSLNPSYGYQNLISLSAFGSAQGYANTGLFGAEYAHFGDWSWTIILANLIIFMILFKFVINQESDQFLSLMAITFAFLLLNASSVRMLFSPTGLITIVFFVSLLLSFSALQQNGLEKAEGYK</sequence>
<feature type="transmembrane region" description="Helical" evidence="1">
    <location>
        <begin position="159"/>
        <end position="178"/>
    </location>
</feature>
<keyword evidence="1" id="KW-0472">Membrane</keyword>
<keyword evidence="1" id="KW-0812">Transmembrane</keyword>
<feature type="transmembrane region" description="Helical" evidence="1">
    <location>
        <begin position="385"/>
        <end position="405"/>
    </location>
</feature>
<feature type="transmembrane region" description="Helical" evidence="1">
    <location>
        <begin position="119"/>
        <end position="138"/>
    </location>
</feature>
<feature type="transmembrane region" description="Helical" evidence="1">
    <location>
        <begin position="275"/>
        <end position="295"/>
    </location>
</feature>